<proteinExistence type="inferred from homology"/>
<evidence type="ECO:0000256" key="3">
    <source>
        <dbReference type="RuleBase" id="RU003788"/>
    </source>
</evidence>
<evidence type="ECO:0000256" key="2">
    <source>
        <dbReference type="ARBA" id="ARBA00022638"/>
    </source>
</evidence>
<gene>
    <name evidence="5" type="ORF">HXM71_04315</name>
</gene>
<dbReference type="Proteomes" id="UP000722050">
    <property type="component" value="Unassembled WGS sequence"/>
</dbReference>
<organism evidence="5 6">
    <name type="scientific">Mogibacterium diversum</name>
    <dbReference type="NCBI Taxonomy" id="114527"/>
    <lineage>
        <taxon>Bacteria</taxon>
        <taxon>Bacillati</taxon>
        <taxon>Bacillota</taxon>
        <taxon>Clostridia</taxon>
        <taxon>Peptostreptococcales</taxon>
        <taxon>Anaerovoracaceae</taxon>
        <taxon>Mogibacterium</taxon>
    </lineage>
</organism>
<dbReference type="GO" id="GO:0016998">
    <property type="term" value="P:cell wall macromolecule catabolic process"/>
    <property type="evidence" value="ECO:0007669"/>
    <property type="project" value="InterPro"/>
</dbReference>
<evidence type="ECO:0000313" key="6">
    <source>
        <dbReference type="Proteomes" id="UP000722050"/>
    </source>
</evidence>
<feature type="signal peptide" evidence="4">
    <location>
        <begin position="1"/>
        <end position="20"/>
    </location>
</feature>
<dbReference type="GO" id="GO:0009253">
    <property type="term" value="P:peptidoglycan catabolic process"/>
    <property type="evidence" value="ECO:0007669"/>
    <property type="project" value="InterPro"/>
</dbReference>
<name>A0A930EDH9_9FIRM</name>
<dbReference type="InterPro" id="IPR002196">
    <property type="entry name" value="Glyco_hydro_24"/>
</dbReference>
<dbReference type="Pfam" id="PF00959">
    <property type="entry name" value="Phage_lysozyme"/>
    <property type="match status" value="1"/>
</dbReference>
<comment type="caution">
    <text evidence="5">The sequence shown here is derived from an EMBL/GenBank/DDBJ whole genome shotgun (WGS) entry which is preliminary data.</text>
</comment>
<dbReference type="SUPFAM" id="SSF53955">
    <property type="entry name" value="Lysozyme-like"/>
    <property type="match status" value="1"/>
</dbReference>
<evidence type="ECO:0000256" key="1">
    <source>
        <dbReference type="ARBA" id="ARBA00022529"/>
    </source>
</evidence>
<keyword evidence="2 3" id="KW-0081">Bacteriolytic enzyme</keyword>
<accession>A0A930EDH9</accession>
<sequence length="166" mass="19311">MRKLLFCLFFLCFPWLGLRAQQRIAFARLPPFERAVVCVKFFEGFHGKGCYPYVGYGHQLQKGEHFSSNMPEWQADSLLRADLMAQFDRFKCYGKDALLLSLLAYNVGAGRILGYGKQPKSQLLRKIESGDRNIYGEYVSFCRYKGKVLRGLVKRRQVEFLLFFIP</sequence>
<keyword evidence="3" id="KW-0378">Hydrolase</keyword>
<comment type="similarity">
    <text evidence="3">Belongs to the glycosyl hydrolase 24 family.</text>
</comment>
<dbReference type="EMBL" id="JABZQH010000133">
    <property type="protein sequence ID" value="MBF1352331.1"/>
    <property type="molecule type" value="Genomic_DNA"/>
</dbReference>
<dbReference type="GO" id="GO:0003796">
    <property type="term" value="F:lysozyme activity"/>
    <property type="evidence" value="ECO:0007669"/>
    <property type="project" value="UniProtKB-EC"/>
</dbReference>
<feature type="chain" id="PRO_5039050947" description="Lysozyme" evidence="4">
    <location>
        <begin position="21"/>
        <end position="166"/>
    </location>
</feature>
<dbReference type="InterPro" id="IPR023347">
    <property type="entry name" value="Lysozyme_dom_sf"/>
</dbReference>
<dbReference type="GO" id="GO:0031640">
    <property type="term" value="P:killing of cells of another organism"/>
    <property type="evidence" value="ECO:0007669"/>
    <property type="project" value="UniProtKB-KW"/>
</dbReference>
<protein>
    <recommendedName>
        <fullName evidence="3">Lysozyme</fullName>
        <ecNumber evidence="3">3.2.1.17</ecNumber>
    </recommendedName>
</protein>
<comment type="catalytic activity">
    <reaction evidence="3">
        <text>Hydrolysis of (1-&gt;4)-beta-linkages between N-acetylmuramic acid and N-acetyl-D-glucosamine residues in a peptidoglycan and between N-acetyl-D-glucosamine residues in chitodextrins.</text>
        <dbReference type="EC" id="3.2.1.17"/>
    </reaction>
</comment>
<dbReference type="Gene3D" id="1.10.530.40">
    <property type="match status" value="1"/>
</dbReference>
<evidence type="ECO:0000256" key="4">
    <source>
        <dbReference type="SAM" id="SignalP"/>
    </source>
</evidence>
<reference evidence="5" key="1">
    <citation type="submission" date="2020-04" db="EMBL/GenBank/DDBJ databases">
        <title>Deep metagenomics examines the oral microbiome during advanced dental caries in children, revealing novel taxa and co-occurrences with host molecules.</title>
        <authorList>
            <person name="Baker J.L."/>
            <person name="Morton J.T."/>
            <person name="Dinis M."/>
            <person name="Alvarez R."/>
            <person name="Tran N.C."/>
            <person name="Knight R."/>
            <person name="Edlund A."/>
        </authorList>
    </citation>
    <scope>NUCLEOTIDE SEQUENCE</scope>
    <source>
        <strain evidence="5">JCVI_24_bin.8</strain>
    </source>
</reference>
<dbReference type="InterPro" id="IPR023346">
    <property type="entry name" value="Lysozyme-like_dom_sf"/>
</dbReference>
<dbReference type="AlphaFoldDB" id="A0A930EDH9"/>
<keyword evidence="1 3" id="KW-0929">Antimicrobial</keyword>
<evidence type="ECO:0000313" key="5">
    <source>
        <dbReference type="EMBL" id="MBF1352331.1"/>
    </source>
</evidence>
<keyword evidence="4" id="KW-0732">Signal</keyword>
<dbReference type="GO" id="GO:0042742">
    <property type="term" value="P:defense response to bacterium"/>
    <property type="evidence" value="ECO:0007669"/>
    <property type="project" value="UniProtKB-KW"/>
</dbReference>
<dbReference type="EC" id="3.2.1.17" evidence="3"/>
<keyword evidence="3" id="KW-0326">Glycosidase</keyword>